<dbReference type="RefSeq" id="WP_146405960.1">
    <property type="nucleotide sequence ID" value="NZ_SJPU01000001.1"/>
</dbReference>
<dbReference type="PANTHER" id="PTHR30093:SF2">
    <property type="entry name" value="TYPE II SECRETION SYSTEM PROTEIN H"/>
    <property type="match status" value="1"/>
</dbReference>
<dbReference type="PANTHER" id="PTHR30093">
    <property type="entry name" value="GENERAL SECRETION PATHWAY PROTEIN G"/>
    <property type="match status" value="1"/>
</dbReference>
<dbReference type="Pfam" id="PF07596">
    <property type="entry name" value="SBP_bac_10"/>
    <property type="match status" value="1"/>
</dbReference>
<dbReference type="SUPFAM" id="SSF54523">
    <property type="entry name" value="Pili subunits"/>
    <property type="match status" value="1"/>
</dbReference>
<feature type="domain" description="DUF1559" evidence="1">
    <location>
        <begin position="30"/>
        <end position="313"/>
    </location>
</feature>
<sequence length="547" mass="59759">MSRRLTLIDLTGGAMLALVAVSLLSMSVSRMRATARMNSCSANLKQIGLGFHNYHSAYNQLPFGSGGTSAGSESEPMLGNANRLCGLVGVTPFIEQQALWQDIANPRSENGEYFPAMGPVPWYPPSKYSPWSRRPDALVCPDDPAHDENKVASSYLLNYGDAIENVGAAWLDAEPPYGDNRATTRGLFIRQHQVRFRDVLDGLSNTLMMTEGKLTGTRTAKNVTGMIADPSRCLVAHQDAATDFWDDPRPAVWADGSLLSIGFQTILPPNSPSCTSDKGLLEGVMSASSHHDGGVHVLMSDGKVAFVSDTIDAGQADSPSVAIGDYPNGTPAPPGSPSPYGIWGALGTRAAREVVNLDVLQPPQQSFTESQLKEFESFPLETWRDVKGRGSIQARQIDVDNNLLVLLMSDGKVRRIPLEKVNREDAYRALRTKQERLDGMMATFMDDMQLALGYLEQKEFATFVDECVLFNESTADHTQPRQQLISELATYRGRLILALDQVIAMAPSQQSNWTAQVNANGLILNIRGTSAKFHAQRSAGRWKILLD</sequence>
<protein>
    <recommendedName>
        <fullName evidence="1">DUF1559 domain-containing protein</fullName>
    </recommendedName>
</protein>
<dbReference type="EMBL" id="SJPU01000001">
    <property type="protein sequence ID" value="TWU19048.1"/>
    <property type="molecule type" value="Genomic_DNA"/>
</dbReference>
<dbReference type="OrthoDB" id="239811at2"/>
<gene>
    <name evidence="2" type="ORF">Poly21_12190</name>
</gene>
<proteinExistence type="predicted"/>
<dbReference type="InterPro" id="IPR011453">
    <property type="entry name" value="DUF1559"/>
</dbReference>
<evidence type="ECO:0000313" key="2">
    <source>
        <dbReference type="EMBL" id="TWU19048.1"/>
    </source>
</evidence>
<name>A0A5C6C4E2_9BACT</name>
<dbReference type="AlphaFoldDB" id="A0A5C6C4E2"/>
<evidence type="ECO:0000313" key="3">
    <source>
        <dbReference type="Proteomes" id="UP000319908"/>
    </source>
</evidence>
<accession>A0A5C6C4E2</accession>
<dbReference type="InterPro" id="IPR045584">
    <property type="entry name" value="Pilin-like"/>
</dbReference>
<dbReference type="Proteomes" id="UP000319908">
    <property type="component" value="Unassembled WGS sequence"/>
</dbReference>
<evidence type="ECO:0000259" key="1">
    <source>
        <dbReference type="Pfam" id="PF07596"/>
    </source>
</evidence>
<organism evidence="2 3">
    <name type="scientific">Allorhodopirellula heiligendammensis</name>
    <dbReference type="NCBI Taxonomy" id="2714739"/>
    <lineage>
        <taxon>Bacteria</taxon>
        <taxon>Pseudomonadati</taxon>
        <taxon>Planctomycetota</taxon>
        <taxon>Planctomycetia</taxon>
        <taxon>Pirellulales</taxon>
        <taxon>Pirellulaceae</taxon>
        <taxon>Allorhodopirellula</taxon>
    </lineage>
</organism>
<reference evidence="2 3" key="1">
    <citation type="journal article" date="2020" name="Antonie Van Leeuwenhoek">
        <title>Rhodopirellula heiligendammensis sp. nov., Rhodopirellula pilleata sp. nov., and Rhodopirellula solitaria sp. nov. isolated from natural or artificial marine surfaces in Northern Germany and California, USA, and emended description of the genus Rhodopirellula.</title>
        <authorList>
            <person name="Kallscheuer N."/>
            <person name="Wiegand S."/>
            <person name="Jogler M."/>
            <person name="Boedeker C."/>
            <person name="Peeters S.H."/>
            <person name="Rast P."/>
            <person name="Heuer A."/>
            <person name="Jetten M.S.M."/>
            <person name="Rohde M."/>
            <person name="Jogler C."/>
        </authorList>
    </citation>
    <scope>NUCLEOTIDE SEQUENCE [LARGE SCALE GENOMIC DNA]</scope>
    <source>
        <strain evidence="2 3">Poly21</strain>
    </source>
</reference>
<comment type="caution">
    <text evidence="2">The sequence shown here is derived from an EMBL/GenBank/DDBJ whole genome shotgun (WGS) entry which is preliminary data.</text>
</comment>
<keyword evidence="3" id="KW-1185">Reference proteome</keyword>